<evidence type="ECO:0000259" key="6">
    <source>
        <dbReference type="Pfam" id="PF13657"/>
    </source>
</evidence>
<dbReference type="GO" id="GO:0004674">
    <property type="term" value="F:protein serine/threonine kinase activity"/>
    <property type="evidence" value="ECO:0007669"/>
    <property type="project" value="TreeGrafter"/>
</dbReference>
<dbReference type="EMBL" id="AJ507836">
    <property type="protein sequence ID" value="CAD47889.1"/>
    <property type="molecule type" value="Genomic_DNA"/>
</dbReference>
<dbReference type="AlphaFoldDB" id="Q8GAL5"/>
<evidence type="ECO:0000259" key="5">
    <source>
        <dbReference type="Pfam" id="PF07804"/>
    </source>
</evidence>
<feature type="region of interest" description="Disordered" evidence="4">
    <location>
        <begin position="423"/>
        <end position="458"/>
    </location>
</feature>
<sequence length="458" mass="50543">MAARNIRRVEVLVNETLAGVMDIETDGLSSREHVSFTYADSWMSDPEAFELSPELPLRSGPQNPTQGRGLFGAFQDAAPDDWGKKLLFEELRQKARAEGAGRIPPTGEAGYLLLVNDETRQGALRFRDNGMFLSSWGRGASVRDLGVLAEEARIFAETGEVTEENSLLMGAGSSPGGAQPKAWVRDEDGSMLLAKFPKTSDIRNVQLWEMVAVRLQERAGIRVAESRLMQLGEFSHIFLTRRFDRDGDLRLPYMSVRTALQLDTYAHPDYVKIASEVAHISAAPVQDANEMFSRAAFIAMVNNTDDHMRNHGLLRTSQGWRLSPSFDVNPMPTGASETPLTPHGGLFDRDVRDLLDFADAFRLTRDAAITRLQKVAAAVSHWREDALSLGAEPDSLHSMAKAFEGENTKRVASLTPSPTVVDMGGTATPPSPPSHGDIWVPEHTRAGKRIPGHYRRRN</sequence>
<evidence type="ECO:0000256" key="2">
    <source>
        <dbReference type="ARBA" id="ARBA00022679"/>
    </source>
</evidence>
<dbReference type="InterPro" id="IPR012893">
    <property type="entry name" value="HipA-like_C"/>
</dbReference>
<keyword evidence="2" id="KW-0808">Transferase</keyword>
<feature type="domain" description="HipA N-terminal subdomain 1" evidence="6">
    <location>
        <begin position="10"/>
        <end position="94"/>
    </location>
</feature>
<dbReference type="Pfam" id="PF13657">
    <property type="entry name" value="Couple_hipA"/>
    <property type="match status" value="1"/>
</dbReference>
<keyword evidence="3" id="KW-0418">Kinase</keyword>
<proteinExistence type="inferred from homology"/>
<dbReference type="GO" id="GO:0005829">
    <property type="term" value="C:cytosol"/>
    <property type="evidence" value="ECO:0007669"/>
    <property type="project" value="TreeGrafter"/>
</dbReference>
<dbReference type="PANTHER" id="PTHR37419">
    <property type="entry name" value="SERINE/THREONINE-PROTEIN KINASE TOXIN HIPA"/>
    <property type="match status" value="1"/>
</dbReference>
<dbReference type="GeneID" id="84020238"/>
<feature type="domain" description="HipA-like C-terminal" evidence="5">
    <location>
        <begin position="173"/>
        <end position="382"/>
    </location>
</feature>
<evidence type="ECO:0000256" key="1">
    <source>
        <dbReference type="ARBA" id="ARBA00010164"/>
    </source>
</evidence>
<dbReference type="RefSeq" id="WP_016359400.1">
    <property type="nucleotide sequence ID" value="NC_021229.1"/>
</dbReference>
<evidence type="ECO:0000313" key="7">
    <source>
        <dbReference type="EMBL" id="CAD47889.1"/>
    </source>
</evidence>
<dbReference type="InterPro" id="IPR017508">
    <property type="entry name" value="HipA_N1"/>
</dbReference>
<dbReference type="PANTHER" id="PTHR37419:SF8">
    <property type="entry name" value="TOXIN YJJJ"/>
    <property type="match status" value="1"/>
</dbReference>
<protein>
    <recommendedName>
        <fullName evidence="8">Serine/threonine-protein kinase HipA</fullName>
    </recommendedName>
</protein>
<keyword evidence="7" id="KW-0614">Plasmid</keyword>
<feature type="compositionally biased region" description="Basic residues" evidence="4">
    <location>
        <begin position="446"/>
        <end position="458"/>
    </location>
</feature>
<accession>Q8GAL5</accession>
<evidence type="ECO:0008006" key="8">
    <source>
        <dbReference type="Google" id="ProtNLM"/>
    </source>
</evidence>
<geneLocation type="plasmid" evidence="7">
    <name>pAO1</name>
</geneLocation>
<comment type="similarity">
    <text evidence="1">Belongs to the HipA Ser/Thr kinase family.</text>
</comment>
<organism evidence="7">
    <name type="scientific">Paenarthrobacter nicotinovorans</name>
    <name type="common">Arthrobacter nicotinovorans</name>
    <dbReference type="NCBI Taxonomy" id="29320"/>
    <lineage>
        <taxon>Bacteria</taxon>
        <taxon>Bacillati</taxon>
        <taxon>Actinomycetota</taxon>
        <taxon>Actinomycetes</taxon>
        <taxon>Micrococcales</taxon>
        <taxon>Micrococcaceae</taxon>
        <taxon>Paenarthrobacter</taxon>
    </lineage>
</organism>
<dbReference type="Pfam" id="PF07804">
    <property type="entry name" value="HipA_C"/>
    <property type="match status" value="1"/>
</dbReference>
<evidence type="ECO:0000256" key="4">
    <source>
        <dbReference type="SAM" id="MobiDB-lite"/>
    </source>
</evidence>
<dbReference type="InterPro" id="IPR052028">
    <property type="entry name" value="HipA_Ser/Thr_kinase"/>
</dbReference>
<reference evidence="7" key="2">
    <citation type="submission" date="2013-12" db="EMBL/GenBank/DDBJ databases">
        <authorList>
            <person name="Mihasan M."/>
            <person name="Brandsch R."/>
        </authorList>
    </citation>
    <scope>NUCLEOTIDE SEQUENCE</scope>
    <source>
        <strain evidence="7">ATCC 49919</strain>
        <plasmid evidence="7">pAO1</plasmid>
    </source>
</reference>
<evidence type="ECO:0000256" key="3">
    <source>
        <dbReference type="ARBA" id="ARBA00022777"/>
    </source>
</evidence>
<name>Q8GAL5_PAENI</name>
<reference evidence="7" key="1">
    <citation type="journal article" date="2003" name="J. Bacteriol.">
        <title>Sequence of the 165-kilobase catabolic plasmid pAO1 from Arthrobacter nicotinovorans and identification of a pAO1-dependent nicotine uptake system.</title>
        <authorList>
            <person name="Igloi G.L."/>
            <person name="Brandsch R."/>
        </authorList>
    </citation>
    <scope>NUCLEOTIDE SEQUENCE [LARGE SCALE GENOMIC DNA]</scope>
    <source>
        <strain evidence="7">ATCC 49919</strain>
        <plasmid evidence="7">pAO1</plasmid>
    </source>
</reference>